<feature type="transmembrane region" description="Helical" evidence="6">
    <location>
        <begin position="156"/>
        <end position="176"/>
    </location>
</feature>
<reference evidence="7 8" key="1">
    <citation type="journal article" date="2020" name="Fungal Divers.">
        <title>Resolving the Mortierellaceae phylogeny through synthesis of multi-gene phylogenetics and phylogenomics.</title>
        <authorList>
            <person name="Vandepol N."/>
            <person name="Liber J."/>
            <person name="Desiro A."/>
            <person name="Na H."/>
            <person name="Kennedy M."/>
            <person name="Barry K."/>
            <person name="Grigoriev I.V."/>
            <person name="Miller A.N."/>
            <person name="O'Donnell K."/>
            <person name="Stajich J.E."/>
            <person name="Bonito G."/>
        </authorList>
    </citation>
    <scope>NUCLEOTIDE SEQUENCE [LARGE SCALE GENOMIC DNA]</scope>
    <source>
        <strain evidence="7 8">AD045</strain>
    </source>
</reference>
<dbReference type="InterPro" id="IPR036259">
    <property type="entry name" value="MFS_trans_sf"/>
</dbReference>
<dbReference type="Proteomes" id="UP001194696">
    <property type="component" value="Unassembled WGS sequence"/>
</dbReference>
<dbReference type="PANTHER" id="PTHR11654">
    <property type="entry name" value="OLIGOPEPTIDE TRANSPORTER-RELATED"/>
    <property type="match status" value="1"/>
</dbReference>
<keyword evidence="3 6" id="KW-0812">Transmembrane</keyword>
<evidence type="ECO:0000256" key="3">
    <source>
        <dbReference type="ARBA" id="ARBA00022692"/>
    </source>
</evidence>
<evidence type="ECO:0000256" key="6">
    <source>
        <dbReference type="SAM" id="Phobius"/>
    </source>
</evidence>
<proteinExistence type="inferred from homology"/>
<evidence type="ECO:0000256" key="5">
    <source>
        <dbReference type="ARBA" id="ARBA00023136"/>
    </source>
</evidence>
<evidence type="ECO:0000313" key="8">
    <source>
        <dbReference type="Proteomes" id="UP001194696"/>
    </source>
</evidence>
<evidence type="ECO:0000256" key="1">
    <source>
        <dbReference type="ARBA" id="ARBA00004141"/>
    </source>
</evidence>
<keyword evidence="8" id="KW-1185">Reference proteome</keyword>
<gene>
    <name evidence="7" type="ORF">BGZ96_004472</name>
</gene>
<accession>A0ABQ7JI35</accession>
<evidence type="ECO:0000256" key="2">
    <source>
        <dbReference type="ARBA" id="ARBA00005982"/>
    </source>
</evidence>
<dbReference type="EMBL" id="JAAAIM010002089">
    <property type="protein sequence ID" value="KAG0274128.1"/>
    <property type="molecule type" value="Genomic_DNA"/>
</dbReference>
<dbReference type="Gene3D" id="1.20.1250.20">
    <property type="entry name" value="MFS general substrate transporter like domains"/>
    <property type="match status" value="1"/>
</dbReference>
<comment type="caution">
    <text evidence="7">The sequence shown here is derived from an EMBL/GenBank/DDBJ whole genome shotgun (WGS) entry which is preliminary data.</text>
</comment>
<feature type="transmembrane region" description="Helical" evidence="6">
    <location>
        <begin position="188"/>
        <end position="208"/>
    </location>
</feature>
<organism evidence="7 8">
    <name type="scientific">Linnemannia gamsii</name>
    <dbReference type="NCBI Taxonomy" id="64522"/>
    <lineage>
        <taxon>Eukaryota</taxon>
        <taxon>Fungi</taxon>
        <taxon>Fungi incertae sedis</taxon>
        <taxon>Mucoromycota</taxon>
        <taxon>Mortierellomycotina</taxon>
        <taxon>Mortierellomycetes</taxon>
        <taxon>Mortierellales</taxon>
        <taxon>Mortierellaceae</taxon>
        <taxon>Linnemannia</taxon>
    </lineage>
</organism>
<name>A0ABQ7JI35_9FUNG</name>
<comment type="subcellular location">
    <subcellularLocation>
        <location evidence="1">Membrane</location>
        <topology evidence="1">Multi-pass membrane protein</topology>
    </subcellularLocation>
</comment>
<comment type="similarity">
    <text evidence="2">Belongs to the major facilitator superfamily. Proton-dependent oligopeptide transporter (POT/PTR) (TC 2.A.17) family.</text>
</comment>
<protein>
    <submittedName>
        <fullName evidence="7">Uncharacterized protein</fullName>
    </submittedName>
</protein>
<feature type="transmembrane region" description="Helical" evidence="6">
    <location>
        <begin position="67"/>
        <end position="86"/>
    </location>
</feature>
<feature type="transmembrane region" description="Helical" evidence="6">
    <location>
        <begin position="35"/>
        <end position="55"/>
    </location>
</feature>
<dbReference type="SUPFAM" id="SSF103473">
    <property type="entry name" value="MFS general substrate transporter"/>
    <property type="match status" value="1"/>
</dbReference>
<evidence type="ECO:0000313" key="7">
    <source>
        <dbReference type="EMBL" id="KAG0274128.1"/>
    </source>
</evidence>
<sequence>NSNEWANQYYLMSGAIFGGTDENTVYVQGAMFGNVNTIFIIILVPFLATFVYPFCTKRGWNFSPQRRMAAGFFLIVVSFAVSAALAPRIESAYLSSGYTLSQAPKRDGKYCAKCYSAWLQFPQWFILSLGEALCSPTGVQFTYIEAGRQFRAVSTSFWLLSTSFGSILIMIFEPIFDKQGFSSATRGWAFSGIGLFGFFLYLLTSYYYTPRKLRPSINEAARLAKQAEYALTSY</sequence>
<keyword evidence="5 6" id="KW-0472">Membrane</keyword>
<dbReference type="InterPro" id="IPR000109">
    <property type="entry name" value="POT_fam"/>
</dbReference>
<keyword evidence="4 6" id="KW-1133">Transmembrane helix</keyword>
<feature type="non-terminal residue" evidence="7">
    <location>
        <position position="1"/>
    </location>
</feature>
<evidence type="ECO:0000256" key="4">
    <source>
        <dbReference type="ARBA" id="ARBA00022989"/>
    </source>
</evidence>
<dbReference type="Pfam" id="PF00854">
    <property type="entry name" value="PTR2"/>
    <property type="match status" value="1"/>
</dbReference>